<dbReference type="EMBL" id="JAWRVI010000140">
    <property type="protein sequence ID" value="KAK4074891.1"/>
    <property type="molecule type" value="Genomic_DNA"/>
</dbReference>
<evidence type="ECO:0000313" key="2">
    <source>
        <dbReference type="EMBL" id="KAK4074891.1"/>
    </source>
</evidence>
<keyword evidence="3" id="KW-1185">Reference proteome</keyword>
<evidence type="ECO:0000256" key="1">
    <source>
        <dbReference type="SAM" id="MobiDB-lite"/>
    </source>
</evidence>
<gene>
    <name evidence="2" type="ORF">Purlil1_12853</name>
</gene>
<accession>A0ABR0BFQ9</accession>
<evidence type="ECO:0000313" key="3">
    <source>
        <dbReference type="Proteomes" id="UP001287286"/>
    </source>
</evidence>
<proteinExistence type="predicted"/>
<dbReference type="Proteomes" id="UP001287286">
    <property type="component" value="Unassembled WGS sequence"/>
</dbReference>
<protein>
    <recommendedName>
        <fullName evidence="4">Ankyrin 2,3/unc44</fullName>
    </recommendedName>
</protein>
<feature type="region of interest" description="Disordered" evidence="1">
    <location>
        <begin position="542"/>
        <end position="616"/>
    </location>
</feature>
<feature type="compositionally biased region" description="Polar residues" evidence="1">
    <location>
        <begin position="579"/>
        <end position="589"/>
    </location>
</feature>
<name>A0ABR0BFQ9_PURLI</name>
<sequence length="635" mass="72746">MEQDPVERTAPHTAVTARLLLASCLIFRERRSVTFFCQPSSTSAPTYALLPEHEAAARYRQRQPRSNCIISCGLSPTRNLLRPDYGRMSSLGSTPAKLLVPDVAALDDAQLAQFMVLHRHPNGDFELPIEGWDKLAREERDRLAERLLKYSNLANHVQLRTDSPANRVNIRLAASLDTNIAIFAAPLQDKERRANTTPMDDEPHDSGDDATVVYDEEDERADRIINETEAYHDLLKDDGRPVYPISQLERVSQKPEEHCELLQPFWGYPRDLRCPWLIDNRGLEDDDGGFPAYIAKMKTVYAKARYTEGLAKVETDPTYLESGWEDDRRVRRWQRHHQREKGCNGFLDYVDAVKRRLARHGFTRPFQLLEDPQQQDALTTWIEYLGFEYWWLDRHQDSVNRLEPDHNERWQQMVVLKVLKPHETKDFIRTTPSSMERGREQDQAWTMKAAAEAEAKRLRLRTPADLERMCVSEEEHVRVLQAANAKAAVAHERYESTKRRVGTITSFIRATFDYEDAKRNAACHAALVQWVADQIPLVEAELRRSPTPDSRLGQTSKKRAQYDASKTQQKRRKLDPGTLLQSEAYSSHIDSAAVNPGGTNARRLALTRNPPTPLRRSARIAERAICAQSSLASSH</sequence>
<reference evidence="2 3" key="1">
    <citation type="journal article" date="2024" name="Microbiol. Resour. Announc.">
        <title>Genome annotations for the ascomycete fungi Trichoderma harzianum, Trichoderma aggressivum, and Purpureocillium lilacinum.</title>
        <authorList>
            <person name="Beijen E.P.W."/>
            <person name="Ohm R.A."/>
        </authorList>
    </citation>
    <scope>NUCLEOTIDE SEQUENCE [LARGE SCALE GENOMIC DNA]</scope>
    <source>
        <strain evidence="2 3">CBS 150709</strain>
    </source>
</reference>
<comment type="caution">
    <text evidence="2">The sequence shown here is derived from an EMBL/GenBank/DDBJ whole genome shotgun (WGS) entry which is preliminary data.</text>
</comment>
<feature type="region of interest" description="Disordered" evidence="1">
    <location>
        <begin position="191"/>
        <end position="210"/>
    </location>
</feature>
<evidence type="ECO:0008006" key="4">
    <source>
        <dbReference type="Google" id="ProtNLM"/>
    </source>
</evidence>
<organism evidence="2 3">
    <name type="scientific">Purpureocillium lilacinum</name>
    <name type="common">Paecilomyces lilacinus</name>
    <dbReference type="NCBI Taxonomy" id="33203"/>
    <lineage>
        <taxon>Eukaryota</taxon>
        <taxon>Fungi</taxon>
        <taxon>Dikarya</taxon>
        <taxon>Ascomycota</taxon>
        <taxon>Pezizomycotina</taxon>
        <taxon>Sordariomycetes</taxon>
        <taxon>Hypocreomycetidae</taxon>
        <taxon>Hypocreales</taxon>
        <taxon>Ophiocordycipitaceae</taxon>
        <taxon>Purpureocillium</taxon>
    </lineage>
</organism>